<keyword evidence="3" id="KW-1185">Reference proteome</keyword>
<feature type="compositionally biased region" description="Basic and acidic residues" evidence="1">
    <location>
        <begin position="39"/>
        <end position="53"/>
    </location>
</feature>
<evidence type="ECO:0000313" key="3">
    <source>
        <dbReference type="Proteomes" id="UP001370490"/>
    </source>
</evidence>
<dbReference type="Proteomes" id="UP001370490">
    <property type="component" value="Unassembled WGS sequence"/>
</dbReference>
<evidence type="ECO:0000256" key="1">
    <source>
        <dbReference type="SAM" id="MobiDB-lite"/>
    </source>
</evidence>
<dbReference type="PANTHER" id="PTHR33924">
    <property type="entry name" value="CATION-TRANSPORTING ATPASE"/>
    <property type="match status" value="1"/>
</dbReference>
<comment type="caution">
    <text evidence="2">The sequence shown here is derived from an EMBL/GenBank/DDBJ whole genome shotgun (WGS) entry which is preliminary data.</text>
</comment>
<accession>A0AAN8Z5Z4</accession>
<evidence type="ECO:0000313" key="2">
    <source>
        <dbReference type="EMBL" id="KAK6923745.1"/>
    </source>
</evidence>
<gene>
    <name evidence="2" type="ORF">RJ641_009945</name>
</gene>
<sequence>MMSSHSCTDESQKSRPALGDISNRLRKRDFSLISGNSDIKNKDGSSKNSNPDKEDWESSFARRVSHCVEKLVKDRLNTKSDKDLNDVNSDFLEGSRNKSLQDVMVLGISKNPSDEIKKNSDSLDGVVHCEQGETIPVNIVEEGDLSSENHDPNISMPTAAASLKDFNDVGNNFETVSELLLKDSVHGTLCGLVCDCDQDGKDLELPGNNEVEASKSCVSAECSTVPSSQSSKSFELGRCSGLKVDAEAVVDPLKSCACSFCKKAAQIWSDLYYQDVKAQISAVKKSQKEANSLVQRYCWNGEISDHGQENYSKSKLESELLGQWKLLFLHMEDVLLRENNQLVSLILGPYALLLASIQMHLRVSGLLHQANLITLKDLRGNCKMDPEIMNVMRSKTDQ</sequence>
<organism evidence="2 3">
    <name type="scientific">Dillenia turbinata</name>
    <dbReference type="NCBI Taxonomy" id="194707"/>
    <lineage>
        <taxon>Eukaryota</taxon>
        <taxon>Viridiplantae</taxon>
        <taxon>Streptophyta</taxon>
        <taxon>Embryophyta</taxon>
        <taxon>Tracheophyta</taxon>
        <taxon>Spermatophyta</taxon>
        <taxon>Magnoliopsida</taxon>
        <taxon>eudicotyledons</taxon>
        <taxon>Gunneridae</taxon>
        <taxon>Pentapetalae</taxon>
        <taxon>Dilleniales</taxon>
        <taxon>Dilleniaceae</taxon>
        <taxon>Dillenia</taxon>
    </lineage>
</organism>
<dbReference type="AlphaFoldDB" id="A0AAN8Z5Z4"/>
<proteinExistence type="predicted"/>
<reference evidence="2 3" key="1">
    <citation type="submission" date="2023-12" db="EMBL/GenBank/DDBJ databases">
        <title>A high-quality genome assembly for Dillenia turbinata (Dilleniales).</title>
        <authorList>
            <person name="Chanderbali A."/>
        </authorList>
    </citation>
    <scope>NUCLEOTIDE SEQUENCE [LARGE SCALE GENOMIC DNA]</scope>
    <source>
        <strain evidence="2">LSX21</strain>
        <tissue evidence="2">Leaf</tissue>
    </source>
</reference>
<feature type="region of interest" description="Disordered" evidence="1">
    <location>
        <begin position="1"/>
        <end position="59"/>
    </location>
</feature>
<dbReference type="EMBL" id="JBAMMX010000017">
    <property type="protein sequence ID" value="KAK6923745.1"/>
    <property type="molecule type" value="Genomic_DNA"/>
</dbReference>
<dbReference type="PANTHER" id="PTHR33924:SF1">
    <property type="entry name" value="DNA-DIRECTED RNA POLYMERASE SUBUNIT BETA"/>
    <property type="match status" value="1"/>
</dbReference>
<protein>
    <submittedName>
        <fullName evidence="2">Uncharacterized protein</fullName>
    </submittedName>
</protein>
<name>A0AAN8Z5Z4_9MAGN</name>